<name>A0A258DAJ9_CAUVI</name>
<evidence type="ECO:0000313" key="1">
    <source>
        <dbReference type="EMBL" id="OYX04788.1"/>
    </source>
</evidence>
<dbReference type="AlphaFoldDB" id="A0A258DAJ9"/>
<organism evidence="1 2">
    <name type="scientific">Caulobacter vibrioides</name>
    <name type="common">Caulobacter crescentus</name>
    <dbReference type="NCBI Taxonomy" id="155892"/>
    <lineage>
        <taxon>Bacteria</taxon>
        <taxon>Pseudomonadati</taxon>
        <taxon>Pseudomonadota</taxon>
        <taxon>Alphaproteobacteria</taxon>
        <taxon>Caulobacterales</taxon>
        <taxon>Caulobacteraceae</taxon>
        <taxon>Caulobacter</taxon>
    </lineage>
</organism>
<dbReference type="EMBL" id="NCDQ01000060">
    <property type="protein sequence ID" value="OYX04788.1"/>
    <property type="molecule type" value="Genomic_DNA"/>
</dbReference>
<comment type="caution">
    <text evidence="1">The sequence shown here is derived from an EMBL/GenBank/DDBJ whole genome shotgun (WGS) entry which is preliminary data.</text>
</comment>
<evidence type="ECO:0000313" key="2">
    <source>
        <dbReference type="Proteomes" id="UP000215616"/>
    </source>
</evidence>
<dbReference type="Proteomes" id="UP000215616">
    <property type="component" value="Unassembled WGS sequence"/>
</dbReference>
<gene>
    <name evidence="1" type="ORF">B7Z12_05490</name>
</gene>
<sequence length="73" mass="7797">MRPAAILLTKFFVARRRTDGRGGGQFDLAPCIVLALRQAQSEDERSAGPSIENLTLSLSKGEVFGPATSTLCC</sequence>
<accession>A0A258DAJ9</accession>
<protein>
    <submittedName>
        <fullName evidence="1">Uncharacterized protein</fullName>
    </submittedName>
</protein>
<reference evidence="1 2" key="1">
    <citation type="submission" date="2017-03" db="EMBL/GenBank/DDBJ databases">
        <title>Lifting the veil on microbial sulfur biogeochemistry in mining wastewaters.</title>
        <authorList>
            <person name="Kantor R.S."/>
            <person name="Colenbrander Nelson T."/>
            <person name="Marshall S."/>
            <person name="Bennett D."/>
            <person name="Apte S."/>
            <person name="Camacho D."/>
            <person name="Thomas B.C."/>
            <person name="Warren L.A."/>
            <person name="Banfield J.F."/>
        </authorList>
    </citation>
    <scope>NUCLEOTIDE SEQUENCE [LARGE SCALE GENOMIC DNA]</scope>
    <source>
        <strain evidence="1">32-67-7</strain>
    </source>
</reference>
<proteinExistence type="predicted"/>